<reference evidence="9" key="1">
    <citation type="journal article" date="2014" name="Front. Microbiol.">
        <title>High frequency of phylogenetically diverse reductive dehalogenase-homologous genes in deep subseafloor sedimentary metagenomes.</title>
        <authorList>
            <person name="Kawai M."/>
            <person name="Futagami T."/>
            <person name="Toyoda A."/>
            <person name="Takaki Y."/>
            <person name="Nishi S."/>
            <person name="Hori S."/>
            <person name="Arai W."/>
            <person name="Tsubouchi T."/>
            <person name="Morono Y."/>
            <person name="Uchiyama I."/>
            <person name="Ito T."/>
            <person name="Fujiyama A."/>
            <person name="Inagaki F."/>
            <person name="Takami H."/>
        </authorList>
    </citation>
    <scope>NUCLEOTIDE SEQUENCE</scope>
    <source>
        <strain evidence="9">Expedition CK06-06</strain>
    </source>
</reference>
<evidence type="ECO:0008006" key="10">
    <source>
        <dbReference type="Google" id="ProtNLM"/>
    </source>
</evidence>
<name>X1UAZ5_9ZZZZ</name>
<dbReference type="PANTHER" id="PTHR35529">
    <property type="entry name" value="MANGANESE EFFLUX PUMP MNTP-RELATED"/>
    <property type="match status" value="1"/>
</dbReference>
<evidence type="ECO:0000256" key="1">
    <source>
        <dbReference type="ARBA" id="ARBA00022448"/>
    </source>
</evidence>
<feature type="transmembrane region" description="Helical" evidence="8">
    <location>
        <begin position="71"/>
        <end position="89"/>
    </location>
</feature>
<feature type="transmembrane region" description="Helical" evidence="8">
    <location>
        <begin position="164"/>
        <end position="181"/>
    </location>
</feature>
<keyword evidence="7" id="KW-0464">Manganese</keyword>
<evidence type="ECO:0000256" key="2">
    <source>
        <dbReference type="ARBA" id="ARBA00022475"/>
    </source>
</evidence>
<protein>
    <recommendedName>
        <fullName evidence="10">Manganese efflux pump MntP</fullName>
    </recommendedName>
</protein>
<keyword evidence="1" id="KW-0813">Transport</keyword>
<dbReference type="InterPro" id="IPR022929">
    <property type="entry name" value="Put_MntP"/>
</dbReference>
<keyword evidence="6 8" id="KW-0472">Membrane</keyword>
<keyword evidence="2" id="KW-1003">Cell membrane</keyword>
<dbReference type="HAMAP" id="MF_01521">
    <property type="entry name" value="MntP_pump"/>
    <property type="match status" value="1"/>
</dbReference>
<keyword evidence="5" id="KW-0406">Ion transport</keyword>
<feature type="transmembrane region" description="Helical" evidence="8">
    <location>
        <begin position="101"/>
        <end position="124"/>
    </location>
</feature>
<evidence type="ECO:0000256" key="5">
    <source>
        <dbReference type="ARBA" id="ARBA00023065"/>
    </source>
</evidence>
<proteinExistence type="inferred from homology"/>
<keyword evidence="3 8" id="KW-0812">Transmembrane</keyword>
<evidence type="ECO:0000256" key="6">
    <source>
        <dbReference type="ARBA" id="ARBA00023136"/>
    </source>
</evidence>
<feature type="transmembrane region" description="Helical" evidence="8">
    <location>
        <begin position="6"/>
        <end position="28"/>
    </location>
</feature>
<gene>
    <name evidence="9" type="ORF">S12H4_29387</name>
</gene>
<feature type="transmembrane region" description="Helical" evidence="8">
    <location>
        <begin position="40"/>
        <end position="59"/>
    </location>
</feature>
<evidence type="ECO:0000313" key="9">
    <source>
        <dbReference type="EMBL" id="GAI97020.1"/>
    </source>
</evidence>
<evidence type="ECO:0000256" key="3">
    <source>
        <dbReference type="ARBA" id="ARBA00022692"/>
    </source>
</evidence>
<evidence type="ECO:0000256" key="7">
    <source>
        <dbReference type="ARBA" id="ARBA00023211"/>
    </source>
</evidence>
<accession>X1UAZ5</accession>
<organism evidence="9">
    <name type="scientific">marine sediment metagenome</name>
    <dbReference type="NCBI Taxonomy" id="412755"/>
    <lineage>
        <taxon>unclassified sequences</taxon>
        <taxon>metagenomes</taxon>
        <taxon>ecological metagenomes</taxon>
    </lineage>
</organism>
<feature type="transmembrane region" description="Helical" evidence="8">
    <location>
        <begin position="130"/>
        <end position="152"/>
    </location>
</feature>
<evidence type="ECO:0000256" key="8">
    <source>
        <dbReference type="SAM" id="Phobius"/>
    </source>
</evidence>
<dbReference type="InterPro" id="IPR003810">
    <property type="entry name" value="Mntp/YtaF"/>
</dbReference>
<dbReference type="Pfam" id="PF02659">
    <property type="entry name" value="Mntp"/>
    <property type="match status" value="1"/>
</dbReference>
<sequence>MGLITIIVIAIGLAMDAFAVSIVSGSAYKQLKIRHAFRMALFFGGFQAFMPLIGSLAGMSVKEYVANYDHWIAFGLLSAVGGKMIYESFKIKSAEGNFNPSNIFVLLVLSVATSIDAFAIGITISLLPVSIAMAVVIIGLVTFVLSYLGVFIGKKNGHFFENKIKAVGGLILIGLGVKIVFEHLLF</sequence>
<evidence type="ECO:0000256" key="4">
    <source>
        <dbReference type="ARBA" id="ARBA00022989"/>
    </source>
</evidence>
<dbReference type="AlphaFoldDB" id="X1UAZ5"/>
<comment type="caution">
    <text evidence="9">The sequence shown here is derived from an EMBL/GenBank/DDBJ whole genome shotgun (WGS) entry which is preliminary data.</text>
</comment>
<dbReference type="PANTHER" id="PTHR35529:SF1">
    <property type="entry name" value="MANGANESE EFFLUX PUMP MNTP-RELATED"/>
    <property type="match status" value="1"/>
</dbReference>
<dbReference type="EMBL" id="BARW01016946">
    <property type="protein sequence ID" value="GAI97020.1"/>
    <property type="molecule type" value="Genomic_DNA"/>
</dbReference>
<dbReference type="GO" id="GO:0006811">
    <property type="term" value="P:monoatomic ion transport"/>
    <property type="evidence" value="ECO:0007669"/>
    <property type="project" value="UniProtKB-KW"/>
</dbReference>
<keyword evidence="4 8" id="KW-1133">Transmembrane helix</keyword>